<feature type="transmembrane region" description="Helical" evidence="1">
    <location>
        <begin position="76"/>
        <end position="93"/>
    </location>
</feature>
<comment type="caution">
    <text evidence="2">The sequence shown here is derived from an EMBL/GenBank/DDBJ whole genome shotgun (WGS) entry which is preliminary data.</text>
</comment>
<feature type="transmembrane region" description="Helical" evidence="1">
    <location>
        <begin position="47"/>
        <end position="64"/>
    </location>
</feature>
<dbReference type="Pfam" id="PF10101">
    <property type="entry name" value="DUF2339"/>
    <property type="match status" value="1"/>
</dbReference>
<organism evidence="2 3">
    <name type="scientific">Pseudomonas syringae pv. maculicola</name>
    <dbReference type="NCBI Taxonomy" id="59511"/>
    <lineage>
        <taxon>Bacteria</taxon>
        <taxon>Pseudomonadati</taxon>
        <taxon>Pseudomonadota</taxon>
        <taxon>Gammaproteobacteria</taxon>
        <taxon>Pseudomonadales</taxon>
        <taxon>Pseudomonadaceae</taxon>
        <taxon>Pseudomonas</taxon>
    </lineage>
</organism>
<protein>
    <recommendedName>
        <fullName evidence="4">DUF2339 domain-containing protein</fullName>
    </recommendedName>
</protein>
<keyword evidence="1" id="KW-1133">Transmembrane helix</keyword>
<evidence type="ECO:0008006" key="4">
    <source>
        <dbReference type="Google" id="ProtNLM"/>
    </source>
</evidence>
<reference evidence="2 3" key="1">
    <citation type="submission" date="2018-08" db="EMBL/GenBank/DDBJ databases">
        <title>Recombination of ecologically and evolutionarily significant loci maintains genetic cohesion in the Pseudomonas syringae species complex.</title>
        <authorList>
            <person name="Dillon M."/>
            <person name="Thakur S."/>
            <person name="Almeida R.N.D."/>
            <person name="Weir B.S."/>
            <person name="Guttman D.S."/>
        </authorList>
    </citation>
    <scope>NUCLEOTIDE SEQUENCE [LARGE SCALE GENOMIC DNA]</scope>
    <source>
        <strain evidence="2 3">88_10</strain>
    </source>
</reference>
<dbReference type="EMBL" id="RBNL01002193">
    <property type="protein sequence ID" value="RML78162.1"/>
    <property type="molecule type" value="Genomic_DNA"/>
</dbReference>
<dbReference type="PANTHER" id="PTHR38434:SF1">
    <property type="entry name" value="BLL2549 PROTEIN"/>
    <property type="match status" value="1"/>
</dbReference>
<feature type="transmembrane region" description="Helical" evidence="1">
    <location>
        <begin position="22"/>
        <end position="41"/>
    </location>
</feature>
<feature type="non-terminal residue" evidence="2">
    <location>
        <position position="1"/>
    </location>
</feature>
<keyword evidence="1" id="KW-0472">Membrane</keyword>
<dbReference type="Proteomes" id="UP000282378">
    <property type="component" value="Unassembled WGS sequence"/>
</dbReference>
<dbReference type="InterPro" id="IPR019286">
    <property type="entry name" value="DUF2339_TM"/>
</dbReference>
<sequence length="119" mass="12689">AHHWADVPWETEALLASMRVQAGLSIVWTLMALALMIGGHMRANREIWLGGAALIGVVVIKLFFVELSNRGGMERIVSFIGVGILLLVVGYFAPLPPKHAVKDLGETPGPGPTAAPETP</sequence>
<keyword evidence="1" id="KW-0812">Transmembrane</keyword>
<dbReference type="PANTHER" id="PTHR38434">
    <property type="entry name" value="BLL2549 PROTEIN"/>
    <property type="match status" value="1"/>
</dbReference>
<dbReference type="AlphaFoldDB" id="A0A3M2YQ57"/>
<evidence type="ECO:0000256" key="1">
    <source>
        <dbReference type="SAM" id="Phobius"/>
    </source>
</evidence>
<proteinExistence type="predicted"/>
<name>A0A3M2YQ57_PSEYM</name>
<gene>
    <name evidence="2" type="ORF">APX70_06952</name>
</gene>
<evidence type="ECO:0000313" key="3">
    <source>
        <dbReference type="Proteomes" id="UP000282378"/>
    </source>
</evidence>
<evidence type="ECO:0000313" key="2">
    <source>
        <dbReference type="EMBL" id="RML78162.1"/>
    </source>
</evidence>
<accession>A0A3M2YQ57</accession>